<gene>
    <name evidence="1" type="ORF">T05_2099</name>
</gene>
<sequence length="121" mass="13657">MWKPPLTSTSSVYQYAHAGPPIDHYHILKIGPTINKPYAKDTTRYCPHTILLRTLINPDAKQQAGIVPFPIHPALCRNVPHSSSQDMTTINGMNTMKAFHNNDARSLMVLYHQKMNKCSCL</sequence>
<evidence type="ECO:0000313" key="2">
    <source>
        <dbReference type="Proteomes" id="UP000055048"/>
    </source>
</evidence>
<proteinExistence type="predicted"/>
<dbReference type="AlphaFoldDB" id="A0A0V0U4R1"/>
<keyword evidence="2" id="KW-1185">Reference proteome</keyword>
<dbReference type="Proteomes" id="UP000055048">
    <property type="component" value="Unassembled WGS sequence"/>
</dbReference>
<protein>
    <submittedName>
        <fullName evidence="1">Uncharacterized protein</fullName>
    </submittedName>
</protein>
<comment type="caution">
    <text evidence="1">The sequence shown here is derived from an EMBL/GenBank/DDBJ whole genome shotgun (WGS) entry which is preliminary data.</text>
</comment>
<name>A0A0V0U4R1_9BILA</name>
<dbReference type="EMBL" id="JYDJ01000061">
    <property type="protein sequence ID" value="KRX46282.1"/>
    <property type="molecule type" value="Genomic_DNA"/>
</dbReference>
<reference evidence="1 2" key="1">
    <citation type="submission" date="2015-01" db="EMBL/GenBank/DDBJ databases">
        <title>Evolution of Trichinella species and genotypes.</title>
        <authorList>
            <person name="Korhonen P.K."/>
            <person name="Edoardo P."/>
            <person name="Giuseppe L.R."/>
            <person name="Gasser R.B."/>
        </authorList>
    </citation>
    <scope>NUCLEOTIDE SEQUENCE [LARGE SCALE GENOMIC DNA]</scope>
    <source>
        <strain evidence="1">ISS417</strain>
    </source>
</reference>
<dbReference type="STRING" id="144512.A0A0V0U4R1"/>
<organism evidence="1 2">
    <name type="scientific">Trichinella murrelli</name>
    <dbReference type="NCBI Taxonomy" id="144512"/>
    <lineage>
        <taxon>Eukaryota</taxon>
        <taxon>Metazoa</taxon>
        <taxon>Ecdysozoa</taxon>
        <taxon>Nematoda</taxon>
        <taxon>Enoplea</taxon>
        <taxon>Dorylaimia</taxon>
        <taxon>Trichinellida</taxon>
        <taxon>Trichinellidae</taxon>
        <taxon>Trichinella</taxon>
    </lineage>
</organism>
<evidence type="ECO:0000313" key="1">
    <source>
        <dbReference type="EMBL" id="KRX46282.1"/>
    </source>
</evidence>
<accession>A0A0V0U4R1</accession>